<keyword evidence="3" id="KW-1185">Reference proteome</keyword>
<feature type="transmembrane region" description="Helical" evidence="1">
    <location>
        <begin position="103"/>
        <end position="122"/>
    </location>
</feature>
<proteinExistence type="predicted"/>
<feature type="transmembrane region" description="Helical" evidence="1">
    <location>
        <begin position="51"/>
        <end position="72"/>
    </location>
</feature>
<dbReference type="EMBL" id="JAZHPZ010000008">
    <property type="protein sequence ID" value="MEF2967515.1"/>
    <property type="molecule type" value="Genomic_DNA"/>
</dbReference>
<dbReference type="Proteomes" id="UP001306950">
    <property type="component" value="Unassembled WGS sequence"/>
</dbReference>
<feature type="transmembrane region" description="Helical" evidence="1">
    <location>
        <begin position="164"/>
        <end position="185"/>
    </location>
</feature>
<keyword evidence="1" id="KW-0812">Transmembrane</keyword>
<evidence type="ECO:0008006" key="4">
    <source>
        <dbReference type="Google" id="ProtNLM"/>
    </source>
</evidence>
<feature type="transmembrane region" description="Helical" evidence="1">
    <location>
        <begin position="134"/>
        <end position="157"/>
    </location>
</feature>
<reference evidence="2 3" key="1">
    <citation type="submission" date="2024-02" db="EMBL/GenBank/DDBJ databases">
        <title>A nitrogen-fixing paenibacillus bacterium.</title>
        <authorList>
            <person name="Zhang W.L."/>
            <person name="Chen S.F."/>
        </authorList>
    </citation>
    <scope>NUCLEOTIDE SEQUENCE [LARGE SCALE GENOMIC DNA]</scope>
    <source>
        <strain evidence="2 3">M1</strain>
    </source>
</reference>
<evidence type="ECO:0000313" key="3">
    <source>
        <dbReference type="Proteomes" id="UP001306950"/>
    </source>
</evidence>
<name>A0ABU7VVK2_9BACL</name>
<gene>
    <name evidence="2" type="ORF">V3851_16940</name>
</gene>
<feature type="transmembrane region" description="Helical" evidence="1">
    <location>
        <begin position="255"/>
        <end position="274"/>
    </location>
</feature>
<keyword evidence="1" id="KW-1133">Transmembrane helix</keyword>
<comment type="caution">
    <text evidence="2">The sequence shown here is derived from an EMBL/GenBank/DDBJ whole genome shotgun (WGS) entry which is preliminary data.</text>
</comment>
<evidence type="ECO:0000313" key="2">
    <source>
        <dbReference type="EMBL" id="MEF2967515.1"/>
    </source>
</evidence>
<accession>A0ABU7VVK2</accession>
<dbReference type="RefSeq" id="WP_331847734.1">
    <property type="nucleotide sequence ID" value="NZ_JAZHPZ010000008.1"/>
</dbReference>
<sequence>MNKWHRQFRFELGMLFRNPWLLALPLLFAALNVWNIGGIGSGQNLFSEAYSFHAFVHTMTLGVVMLLGILAVRRDLRRLSYEWSSALPVSYATKVSAKYAAGMLYLSLFTLAAAAVFAWYSAQRGVDPGITREFTAYFAVTYEVSYLVTLALAMLLAIAIPNRVVYLIGFCAWMFGTFFMDIFLIDKAGLNVLRTFHLSRLFLMDAPPSDTWGLSMIADELLYSRLFVLSFALLLLVAGVAVLNRIRPTKHRPAVWAASGIALLLSVLAFLPYAQIWQQRYAAYEAKLADPSVPTVDEVMSNPQQSGDIRITDYDLRVQRERKDILKVEAKLSVSGEALSQEKELKLTLNRSFQIREVRVGGDAAAFTREGDRLRIELPAAVQSPLQVELSYSGTVTDYAPGFYGQGSMYAFVKGDSVFLPGYIAWYPLAGYQPIYVKETETSGIQLGHVFASPVLYSAHFRLSFEGFERPLYTSLAETGRKPGSQTFEGEATEGLTLFGGEFKELEAPDIPVRAAVTPYSAKQGEEIMARWSELYDYFTGWVDHFEPHLEQWLFLPNDNYLRYSVENETYVMTYVFDTEYAANMLMNQMLLGSRRGDYRIDNTKEDVRLKIRGLMWYLYLREKEGFTDEELKTGRTGADDYYYLLQELYSENSEADPDRLASRMINQVGSALDDGKAQQVKDVLNYFYDKGIEVPDTETESLRVDKIPYSEWETEWKKVMGDEDGH</sequence>
<protein>
    <recommendedName>
        <fullName evidence="4">ABC-type transport system involved in multi-copper enzyme maturation, permease component</fullName>
    </recommendedName>
</protein>
<feature type="transmembrane region" description="Helical" evidence="1">
    <location>
        <begin position="222"/>
        <end position="243"/>
    </location>
</feature>
<evidence type="ECO:0000256" key="1">
    <source>
        <dbReference type="SAM" id="Phobius"/>
    </source>
</evidence>
<organism evidence="2 3">
    <name type="scientific">Paenibacillus haidiansis</name>
    <dbReference type="NCBI Taxonomy" id="1574488"/>
    <lineage>
        <taxon>Bacteria</taxon>
        <taxon>Bacillati</taxon>
        <taxon>Bacillota</taxon>
        <taxon>Bacilli</taxon>
        <taxon>Bacillales</taxon>
        <taxon>Paenibacillaceae</taxon>
        <taxon>Paenibacillus</taxon>
    </lineage>
</organism>
<keyword evidence="1" id="KW-0472">Membrane</keyword>